<keyword evidence="3" id="KW-1185">Reference proteome</keyword>
<organism evidence="2 3">
    <name type="scientific">Chitinophaga dinghuensis</name>
    <dbReference type="NCBI Taxonomy" id="1539050"/>
    <lineage>
        <taxon>Bacteria</taxon>
        <taxon>Pseudomonadati</taxon>
        <taxon>Bacteroidota</taxon>
        <taxon>Chitinophagia</taxon>
        <taxon>Chitinophagales</taxon>
        <taxon>Chitinophagaceae</taxon>
        <taxon>Chitinophaga</taxon>
    </lineage>
</organism>
<evidence type="ECO:0000256" key="1">
    <source>
        <dbReference type="SAM" id="MobiDB-lite"/>
    </source>
</evidence>
<feature type="compositionally biased region" description="Basic and acidic residues" evidence="1">
    <location>
        <begin position="227"/>
        <end position="240"/>
    </location>
</feature>
<evidence type="ECO:0000313" key="2">
    <source>
        <dbReference type="EMBL" id="RAJ75058.1"/>
    </source>
</evidence>
<sequence>MVSTFGIAFALQSSNGQYMKKTILLIGLLIAGVSIQRSFAQVSVNINIGSQPLWGPTGYDYVQYYYLPDIDAYYNVANRQFIYMDRNRWVFANNLPGFYQCDLDRCYKVVVNDPNPWMRADFYRNRYVQYRGYYDRQRIIRNTTDVRYVQVHRWDDRRDDRRYYSDNDWRRNNGNTNWRVNNDHNNGWRDNGRDNNWNNNNNNGRGNGRDNNWNNNNNNNNNNGRGNDNRGDNGRWRDHR</sequence>
<dbReference type="Proteomes" id="UP000249819">
    <property type="component" value="Unassembled WGS sequence"/>
</dbReference>
<dbReference type="EMBL" id="QLMA01000010">
    <property type="protein sequence ID" value="RAJ75058.1"/>
    <property type="molecule type" value="Genomic_DNA"/>
</dbReference>
<name>A0A327VNE5_9BACT</name>
<reference evidence="2 3" key="1">
    <citation type="submission" date="2018-06" db="EMBL/GenBank/DDBJ databases">
        <title>Genomic Encyclopedia of Archaeal and Bacterial Type Strains, Phase II (KMG-II): from individual species to whole genera.</title>
        <authorList>
            <person name="Goeker M."/>
        </authorList>
    </citation>
    <scope>NUCLEOTIDE SEQUENCE [LARGE SCALE GENOMIC DNA]</scope>
    <source>
        <strain evidence="2 3">DSM 29821</strain>
    </source>
</reference>
<protein>
    <submittedName>
        <fullName evidence="2">Uncharacterized protein</fullName>
    </submittedName>
</protein>
<proteinExistence type="predicted"/>
<comment type="caution">
    <text evidence="2">The sequence shown here is derived from an EMBL/GenBank/DDBJ whole genome shotgun (WGS) entry which is preliminary data.</text>
</comment>
<feature type="compositionally biased region" description="Low complexity" evidence="1">
    <location>
        <begin position="194"/>
        <end position="226"/>
    </location>
</feature>
<feature type="compositionally biased region" description="Low complexity" evidence="1">
    <location>
        <begin position="174"/>
        <end position="185"/>
    </location>
</feature>
<gene>
    <name evidence="2" type="ORF">CLV59_110104</name>
</gene>
<dbReference type="AlphaFoldDB" id="A0A327VNE5"/>
<evidence type="ECO:0000313" key="3">
    <source>
        <dbReference type="Proteomes" id="UP000249819"/>
    </source>
</evidence>
<feature type="region of interest" description="Disordered" evidence="1">
    <location>
        <begin position="174"/>
        <end position="240"/>
    </location>
</feature>
<accession>A0A327VNE5</accession>